<protein>
    <submittedName>
        <fullName evidence="9">Uncharacterized protein LOC113516991</fullName>
    </submittedName>
</protein>
<accession>A0A6J1WX52</accession>
<comment type="caution">
    <text evidence="3">Lacks conserved residue(s) required for the propagation of feature annotation.</text>
</comment>
<dbReference type="PANTHER" id="PTHR22906:SF21">
    <property type="entry name" value="SEMA DOMAIN-CONTAINING PROTEIN"/>
    <property type="match status" value="1"/>
</dbReference>
<evidence type="ECO:0000256" key="6">
    <source>
        <dbReference type="SAM" id="SignalP"/>
    </source>
</evidence>
<evidence type="ECO:0000256" key="3">
    <source>
        <dbReference type="PROSITE-ProRule" id="PRU00122"/>
    </source>
</evidence>
<dbReference type="PROSITE" id="PS50025">
    <property type="entry name" value="LAM_G_DOMAIN"/>
    <property type="match status" value="1"/>
</dbReference>
<dbReference type="SUPFAM" id="SSF82895">
    <property type="entry name" value="TSP-1 type 1 repeat"/>
    <property type="match status" value="4"/>
</dbReference>
<dbReference type="InterPro" id="IPR052065">
    <property type="entry name" value="Compl_asym_regulator"/>
</dbReference>
<dbReference type="InParanoid" id="A0A6J1WX52"/>
<dbReference type="Proteomes" id="UP001652740">
    <property type="component" value="Unplaced"/>
</dbReference>
<dbReference type="InterPro" id="IPR013320">
    <property type="entry name" value="ConA-like_dom_sf"/>
</dbReference>
<dbReference type="Gene3D" id="2.20.100.10">
    <property type="entry name" value="Thrombospondin type-1 (TSP1) repeat"/>
    <property type="match status" value="4"/>
</dbReference>
<evidence type="ECO:0000256" key="5">
    <source>
        <dbReference type="SAM" id="Phobius"/>
    </source>
</evidence>
<dbReference type="InterPro" id="IPR036383">
    <property type="entry name" value="TSP1_rpt_sf"/>
</dbReference>
<dbReference type="Gene3D" id="2.60.120.200">
    <property type="match status" value="2"/>
</dbReference>
<feature type="compositionally biased region" description="Basic and acidic residues" evidence="4">
    <location>
        <begin position="1042"/>
        <end position="1053"/>
    </location>
</feature>
<name>A0A6J1WX52_GALME</name>
<evidence type="ECO:0000256" key="1">
    <source>
        <dbReference type="ARBA" id="ARBA00022737"/>
    </source>
</evidence>
<dbReference type="InterPro" id="IPR001791">
    <property type="entry name" value="Laminin_G"/>
</dbReference>
<dbReference type="InterPro" id="IPR000884">
    <property type="entry name" value="TSP1_rpt"/>
</dbReference>
<keyword evidence="5" id="KW-1133">Transmembrane helix</keyword>
<evidence type="ECO:0000256" key="4">
    <source>
        <dbReference type="SAM" id="MobiDB-lite"/>
    </source>
</evidence>
<dbReference type="PROSITE" id="PS50092">
    <property type="entry name" value="TSP1"/>
    <property type="match status" value="4"/>
</dbReference>
<keyword evidence="6" id="KW-0732">Signal</keyword>
<reference evidence="9" key="1">
    <citation type="submission" date="2025-08" db="UniProtKB">
        <authorList>
            <consortium name="RefSeq"/>
        </authorList>
    </citation>
    <scope>IDENTIFICATION</scope>
    <source>
        <tissue evidence="9">Whole larvae</tissue>
    </source>
</reference>
<evidence type="ECO:0000256" key="2">
    <source>
        <dbReference type="ARBA" id="ARBA00023157"/>
    </source>
</evidence>
<dbReference type="GeneID" id="113516991"/>
<organism evidence="8 9">
    <name type="scientific">Galleria mellonella</name>
    <name type="common">Greater wax moth</name>
    <dbReference type="NCBI Taxonomy" id="7137"/>
    <lineage>
        <taxon>Eukaryota</taxon>
        <taxon>Metazoa</taxon>
        <taxon>Ecdysozoa</taxon>
        <taxon>Arthropoda</taxon>
        <taxon>Hexapoda</taxon>
        <taxon>Insecta</taxon>
        <taxon>Pterygota</taxon>
        <taxon>Neoptera</taxon>
        <taxon>Endopterygota</taxon>
        <taxon>Lepidoptera</taxon>
        <taxon>Glossata</taxon>
        <taxon>Ditrysia</taxon>
        <taxon>Pyraloidea</taxon>
        <taxon>Pyralidae</taxon>
        <taxon>Galleriinae</taxon>
        <taxon>Galleria</taxon>
    </lineage>
</organism>
<dbReference type="SMART" id="SM00209">
    <property type="entry name" value="TSP1"/>
    <property type="match status" value="4"/>
</dbReference>
<feature type="domain" description="Laminin G" evidence="7">
    <location>
        <begin position="532"/>
        <end position="773"/>
    </location>
</feature>
<proteinExistence type="predicted"/>
<sequence>MNMKYIIMFYTFLPLISVQSKKPYSTRQQAVWRLECELGVINDLECPVDGGWTPWSPWSPCHGACDDIGHHRRIRQCINPSPSLDGLPCSGSDEQIKRCYLTNCTADDYRKLAERDSARLEALHQLETVPALMERCLQMECPFEAIEAALATDNTWQLNPESLWNALQCVKHNMGCPVVGEWGSWGTWSACDSRCGKGLRWRLRRCDTPPPSAQYLVCTGSPLQVDNCEGDQCAIDGTFHDIAGTWTEWGHWSACSEKCGIGVRRRRRSCNEKYTPRDLETWGTHCQGQHDQLEICKNKHCILDGGWSVWGSWSPCSQSCGAGKRSRIRSCTRPIPANGGTNCVGPRIEVGSCHLAPCEVRSHTVTILNGESFLHYNFENKRSTLFHFYIRFMPLSPHGTLVRRGTIHNPLVRLSLQKWHICLDANGASKSCSLPRICSTAIIEPAVWHTALITVTSEAATLRLDDEPIVIRSTFPCNPELPYDIMNIIVGEKFHGEIQEVILNFIPLKLLIVPGHNVKKSDFNPISTSNIAYEKANAEEAYLILNNDQYVRLPCFLDQTEWHLGLTIKSKRDVGTILFLHDESSNNWLYIILQNNRLKMKLSVGDYQTESGSSAEYPPDQWLDISVSKKRDASTIETVINADERLHVTHINITLHKRRGNRKYFQILFKKENSNKRIDTSDSNEPMSLFICNAEFYVGGVPKEIRKNIPEDFVSYNGVLASLKINCVLQDLHSFSVERYKDEMIQVSSRTASISGSYHETAWSTSNRLNLSCLHTQFASSLHPRPNWLFLDTALHDVLRNNKVRSIDDGRVLRLVASADNDLRGFYTCRAYFNKRTQNIVTYGVLEKIQYKLMGPDTTTIIAFITTLALVIGTLSWLIIEGINDLHNGYGFFRDAHFSPEEEADAVCKYLVDNIDLCSSKSGVKDAKARARRRVQRLASHSSFTAQEPRGLMQIEKNNSKNKVLSTSEPDDLPDLPEVKSVAEPSHEIYRYEPCYISSPRHGSNITSPRTRVTSSSSFDGMTPRLLCSRLLLAKRMYSSKESLHSRNSKRADGGTSAVSRKTRSKLFTIKSSRCMNISPVQKILQKFQELKKDDP</sequence>
<dbReference type="AlphaFoldDB" id="A0A6J1WX52"/>
<dbReference type="RefSeq" id="XP_026757308.2">
    <property type="nucleotide sequence ID" value="XM_026901507.2"/>
</dbReference>
<evidence type="ECO:0000313" key="8">
    <source>
        <dbReference type="Proteomes" id="UP001652740"/>
    </source>
</evidence>
<keyword evidence="2" id="KW-1015">Disulfide bond</keyword>
<keyword evidence="5" id="KW-0812">Transmembrane</keyword>
<feature type="region of interest" description="Disordered" evidence="4">
    <location>
        <begin position="1040"/>
        <end position="1063"/>
    </location>
</feature>
<evidence type="ECO:0000313" key="9">
    <source>
        <dbReference type="RefSeq" id="XP_026757308.2"/>
    </source>
</evidence>
<keyword evidence="1" id="KW-0677">Repeat</keyword>
<feature type="chain" id="PRO_5045350997" evidence="6">
    <location>
        <begin position="21"/>
        <end position="1096"/>
    </location>
</feature>
<dbReference type="PANTHER" id="PTHR22906">
    <property type="entry name" value="PROPERDIN"/>
    <property type="match status" value="1"/>
</dbReference>
<dbReference type="Pfam" id="PF02210">
    <property type="entry name" value="Laminin_G_2"/>
    <property type="match status" value="1"/>
</dbReference>
<feature type="non-terminal residue" evidence="9">
    <location>
        <position position="1"/>
    </location>
</feature>
<dbReference type="Pfam" id="PF00090">
    <property type="entry name" value="TSP_1"/>
    <property type="match status" value="4"/>
</dbReference>
<feature type="region of interest" description="Disordered" evidence="4">
    <location>
        <begin position="949"/>
        <end position="978"/>
    </location>
</feature>
<dbReference type="KEGG" id="gmw:113516991"/>
<dbReference type="CDD" id="cd00110">
    <property type="entry name" value="LamG"/>
    <property type="match status" value="1"/>
</dbReference>
<dbReference type="SUPFAM" id="SSF49899">
    <property type="entry name" value="Concanavalin A-like lectins/glucanases"/>
    <property type="match status" value="2"/>
</dbReference>
<feature type="transmembrane region" description="Helical" evidence="5">
    <location>
        <begin position="861"/>
        <end position="880"/>
    </location>
</feature>
<feature type="signal peptide" evidence="6">
    <location>
        <begin position="1"/>
        <end position="20"/>
    </location>
</feature>
<keyword evidence="5" id="KW-0472">Membrane</keyword>
<evidence type="ECO:0000259" key="7">
    <source>
        <dbReference type="PROSITE" id="PS50025"/>
    </source>
</evidence>
<gene>
    <name evidence="9" type="primary">LOC113516991</name>
</gene>
<keyword evidence="8" id="KW-1185">Reference proteome</keyword>